<protein>
    <recommendedName>
        <fullName evidence="9">Cell division protein FtsQ</fullName>
    </recommendedName>
</protein>
<dbReference type="Pfam" id="PF03799">
    <property type="entry name" value="FtsQ_DivIB_C"/>
    <property type="match status" value="1"/>
</dbReference>
<evidence type="ECO:0000256" key="7">
    <source>
        <dbReference type="ARBA" id="ARBA00023136"/>
    </source>
</evidence>
<name>F2BB02_9NEIS</name>
<keyword evidence="8 9" id="KW-0131">Cell cycle</keyword>
<dbReference type="HOGENOM" id="CLU_064041_0_0_4"/>
<evidence type="ECO:0000256" key="8">
    <source>
        <dbReference type="ARBA" id="ARBA00023306"/>
    </source>
</evidence>
<dbReference type="GO" id="GO:0005886">
    <property type="term" value="C:plasma membrane"/>
    <property type="evidence" value="ECO:0007669"/>
    <property type="project" value="UniProtKB-SubCell"/>
</dbReference>
<dbReference type="PANTHER" id="PTHR35851">
    <property type="entry name" value="CELL DIVISION PROTEIN FTSQ"/>
    <property type="match status" value="1"/>
</dbReference>
<comment type="similarity">
    <text evidence="9">Belongs to the FtsQ/DivIB family. FtsQ subfamily.</text>
</comment>
<dbReference type="STRING" id="267212.GCA_001063965_01215"/>
<comment type="subunit">
    <text evidence="9">Part of a complex composed of FtsB, FtsL and FtsQ.</text>
</comment>
<sequence>MWNNARILRRVSSWLYAAVALLLIASAAVWLYRSSYFPVKQINIDGRLRHTDAGELQQVAQQYIRGNIFRADLNGAQAAFVKLPWIAKAEVRRRLPDTVDIRLTERIPVAHWDEGRLLDSEGNPFAAEWEGDEELPEFKGQEGSGKIMAEHLDVFRRELAKQKLGIAVLAYTPRSAWEIVLDNGIRIRLGREHEAERLARFVQAWPQLLSPQAERLEYADMRYKDGFAVRLKENGTQQIDNGMEMPSESD</sequence>
<keyword evidence="7 9" id="KW-0472">Membrane</keyword>
<evidence type="ECO:0000256" key="9">
    <source>
        <dbReference type="HAMAP-Rule" id="MF_00911"/>
    </source>
</evidence>
<proteinExistence type="inferred from homology"/>
<reference evidence="11 12" key="1">
    <citation type="submission" date="2011-02" db="EMBL/GenBank/DDBJ databases">
        <authorList>
            <person name="Muzny D."/>
            <person name="Qin X."/>
            <person name="Deng J."/>
            <person name="Jiang H."/>
            <person name="Liu Y."/>
            <person name="Qu J."/>
            <person name="Song X.-Z."/>
            <person name="Zhang L."/>
            <person name="Thornton R."/>
            <person name="Coyle M."/>
            <person name="Francisco L."/>
            <person name="Jackson L."/>
            <person name="Javaid M."/>
            <person name="Korchina V."/>
            <person name="Kovar C."/>
            <person name="Mata R."/>
            <person name="Mathew T."/>
            <person name="Ngo R."/>
            <person name="Nguyen L."/>
            <person name="Nguyen N."/>
            <person name="Okwuonu G."/>
            <person name="Ongeri F."/>
            <person name="Pham C."/>
            <person name="Simmons D."/>
            <person name="Wilczek-Boney K."/>
            <person name="Hale W."/>
            <person name="Jakkamsetti A."/>
            <person name="Pham P."/>
            <person name="Ruth R."/>
            <person name="San Lucas F."/>
            <person name="Warren J."/>
            <person name="Zhang J."/>
            <person name="Zhao Z."/>
            <person name="Zhou C."/>
            <person name="Zhu D."/>
            <person name="Lee S."/>
            <person name="Bess C."/>
            <person name="Blankenburg K."/>
            <person name="Forbes L."/>
            <person name="Fu Q."/>
            <person name="Gubbala S."/>
            <person name="Hirani K."/>
            <person name="Jayaseelan J.C."/>
            <person name="Lara F."/>
            <person name="Munidasa M."/>
            <person name="Palculict T."/>
            <person name="Patil S."/>
            <person name="Pu L.-L."/>
            <person name="Saada N."/>
            <person name="Tang L."/>
            <person name="Weissenberger G."/>
            <person name="Zhu Y."/>
            <person name="Hemphill L."/>
            <person name="Shang Y."/>
            <person name="Youmans B."/>
            <person name="Ayvaz T."/>
            <person name="Ross M."/>
            <person name="Santibanez J."/>
            <person name="Aqrawi P."/>
            <person name="Gross S."/>
            <person name="Joshi V."/>
            <person name="Fowler G."/>
            <person name="Nazareth L."/>
            <person name="Reid J."/>
            <person name="Worley K."/>
            <person name="Petrosino J."/>
            <person name="Highlander S."/>
            <person name="Gibbs R."/>
        </authorList>
    </citation>
    <scope>NUCLEOTIDE SEQUENCE [LARGE SCALE GENOMIC DNA]</scope>
    <source>
        <strain evidence="11 12">ATCC BAA-1200</strain>
    </source>
</reference>
<accession>F2BB02</accession>
<organism evidence="11 12">
    <name type="scientific">Neisseria bacilliformis ATCC BAA-1200</name>
    <dbReference type="NCBI Taxonomy" id="888742"/>
    <lineage>
        <taxon>Bacteria</taxon>
        <taxon>Pseudomonadati</taxon>
        <taxon>Pseudomonadota</taxon>
        <taxon>Betaproteobacteria</taxon>
        <taxon>Neisseriales</taxon>
        <taxon>Neisseriaceae</taxon>
        <taxon>Neisseria</taxon>
    </lineage>
</organism>
<evidence type="ECO:0000259" key="10">
    <source>
        <dbReference type="PROSITE" id="PS51779"/>
    </source>
</evidence>
<evidence type="ECO:0000256" key="1">
    <source>
        <dbReference type="ARBA" id="ARBA00004370"/>
    </source>
</evidence>
<feature type="domain" description="POTRA" evidence="10">
    <location>
        <begin position="37"/>
        <end position="106"/>
    </location>
</feature>
<evidence type="ECO:0000313" key="11">
    <source>
        <dbReference type="EMBL" id="EGF11412.1"/>
    </source>
</evidence>
<keyword evidence="2 9" id="KW-1003">Cell membrane</keyword>
<feature type="transmembrane region" description="Helical" evidence="9">
    <location>
        <begin position="12"/>
        <end position="32"/>
    </location>
</feature>
<keyword evidence="12" id="KW-1185">Reference proteome</keyword>
<comment type="function">
    <text evidence="9">Essential cell division protein. May link together the upstream cell division proteins, which are predominantly cytoplasmic, with the downstream cell division proteins, which are predominantly periplasmic. May control correct divisome assembly.</text>
</comment>
<dbReference type="Proteomes" id="UP000004105">
    <property type="component" value="Unassembled WGS sequence"/>
</dbReference>
<keyword evidence="3 9" id="KW-0997">Cell inner membrane</keyword>
<dbReference type="HAMAP" id="MF_00911">
    <property type="entry name" value="FtsQ_subfam"/>
    <property type="match status" value="1"/>
</dbReference>
<dbReference type="EMBL" id="AFAY01000018">
    <property type="protein sequence ID" value="EGF11412.1"/>
    <property type="molecule type" value="Genomic_DNA"/>
</dbReference>
<dbReference type="InterPro" id="IPR005548">
    <property type="entry name" value="Cell_div_FtsQ/DivIB_C"/>
</dbReference>
<dbReference type="GO" id="GO:0043093">
    <property type="term" value="P:FtsZ-dependent cytokinesis"/>
    <property type="evidence" value="ECO:0007669"/>
    <property type="project" value="UniProtKB-UniRule"/>
</dbReference>
<evidence type="ECO:0000256" key="6">
    <source>
        <dbReference type="ARBA" id="ARBA00022989"/>
    </source>
</evidence>
<dbReference type="PROSITE" id="PS51779">
    <property type="entry name" value="POTRA"/>
    <property type="match status" value="1"/>
</dbReference>
<evidence type="ECO:0000313" key="12">
    <source>
        <dbReference type="Proteomes" id="UP000004105"/>
    </source>
</evidence>
<comment type="subcellular location">
    <subcellularLocation>
        <location evidence="9">Cell inner membrane</location>
        <topology evidence="9">Single-pass type II membrane protein</topology>
    </subcellularLocation>
    <subcellularLocation>
        <location evidence="1">Membrane</location>
    </subcellularLocation>
    <text evidence="9">Localizes to the division septum.</text>
</comment>
<evidence type="ECO:0000256" key="4">
    <source>
        <dbReference type="ARBA" id="ARBA00022618"/>
    </source>
</evidence>
<dbReference type="InterPro" id="IPR026579">
    <property type="entry name" value="FtsQ"/>
</dbReference>
<comment type="caution">
    <text evidence="11">The sequence shown here is derived from an EMBL/GenBank/DDBJ whole genome shotgun (WGS) entry which is preliminary data.</text>
</comment>
<keyword evidence="4 9" id="KW-0132">Cell division</keyword>
<evidence type="ECO:0000256" key="3">
    <source>
        <dbReference type="ARBA" id="ARBA00022519"/>
    </source>
</evidence>
<evidence type="ECO:0000256" key="2">
    <source>
        <dbReference type="ARBA" id="ARBA00022475"/>
    </source>
</evidence>
<dbReference type="Gene3D" id="3.10.20.310">
    <property type="entry name" value="membrane protein fhac"/>
    <property type="match status" value="1"/>
</dbReference>
<gene>
    <name evidence="9 11" type="primary">ftsQ</name>
    <name evidence="11" type="ORF">HMPREF9123_0904</name>
</gene>
<dbReference type="OrthoDB" id="9790370at2"/>
<dbReference type="InterPro" id="IPR045335">
    <property type="entry name" value="FtsQ_C_sf"/>
</dbReference>
<dbReference type="AlphaFoldDB" id="F2BB02"/>
<dbReference type="GO" id="GO:0090529">
    <property type="term" value="P:cell septum assembly"/>
    <property type="evidence" value="ECO:0007669"/>
    <property type="project" value="InterPro"/>
</dbReference>
<dbReference type="InterPro" id="IPR034746">
    <property type="entry name" value="POTRA"/>
</dbReference>
<dbReference type="Pfam" id="PF08478">
    <property type="entry name" value="POTRA_1"/>
    <property type="match status" value="1"/>
</dbReference>
<dbReference type="Gene3D" id="3.40.50.11690">
    <property type="entry name" value="Cell division protein FtsQ/DivIB"/>
    <property type="match status" value="1"/>
</dbReference>
<dbReference type="GO" id="GO:0032153">
    <property type="term" value="C:cell division site"/>
    <property type="evidence" value="ECO:0007669"/>
    <property type="project" value="UniProtKB-UniRule"/>
</dbReference>
<keyword evidence="6 9" id="KW-1133">Transmembrane helix</keyword>
<dbReference type="InterPro" id="IPR013685">
    <property type="entry name" value="POTRA_FtsQ_type"/>
</dbReference>
<keyword evidence="5 9" id="KW-0812">Transmembrane</keyword>
<evidence type="ECO:0000256" key="5">
    <source>
        <dbReference type="ARBA" id="ARBA00022692"/>
    </source>
</evidence>
<dbReference type="PANTHER" id="PTHR35851:SF1">
    <property type="entry name" value="CELL DIVISION PROTEIN FTSQ"/>
    <property type="match status" value="1"/>
</dbReference>
<dbReference type="RefSeq" id="WP_007341915.1">
    <property type="nucleotide sequence ID" value="NZ_GL878494.1"/>
</dbReference>